<keyword evidence="1" id="KW-0175">Coiled coil</keyword>
<dbReference type="EMBL" id="LYDR01000158">
    <property type="protein sequence ID" value="ODA28079.1"/>
    <property type="molecule type" value="Genomic_DNA"/>
</dbReference>
<dbReference type="Proteomes" id="UP000094828">
    <property type="component" value="Unassembled WGS sequence"/>
</dbReference>
<keyword evidence="4" id="KW-1185">Reference proteome</keyword>
<gene>
    <name evidence="3" type="ORF">A6X21_14555</name>
</gene>
<dbReference type="STRING" id="1841610.A6X21_14555"/>
<comment type="caution">
    <text evidence="3">The sequence shown here is derived from an EMBL/GenBank/DDBJ whole genome shotgun (WGS) entry which is preliminary data.</text>
</comment>
<feature type="compositionally biased region" description="Low complexity" evidence="2">
    <location>
        <begin position="786"/>
        <end position="805"/>
    </location>
</feature>
<feature type="coiled-coil region" evidence="1">
    <location>
        <begin position="609"/>
        <end position="639"/>
    </location>
</feature>
<organism evidence="3 4">
    <name type="scientific">Planctopirus hydrillae</name>
    <dbReference type="NCBI Taxonomy" id="1841610"/>
    <lineage>
        <taxon>Bacteria</taxon>
        <taxon>Pseudomonadati</taxon>
        <taxon>Planctomycetota</taxon>
        <taxon>Planctomycetia</taxon>
        <taxon>Planctomycetales</taxon>
        <taxon>Planctomycetaceae</taxon>
        <taxon>Planctopirus</taxon>
    </lineage>
</organism>
<evidence type="ECO:0000256" key="2">
    <source>
        <dbReference type="SAM" id="MobiDB-lite"/>
    </source>
</evidence>
<evidence type="ECO:0000313" key="3">
    <source>
        <dbReference type="EMBL" id="ODA28079.1"/>
    </source>
</evidence>
<evidence type="ECO:0000313" key="4">
    <source>
        <dbReference type="Proteomes" id="UP000094828"/>
    </source>
</evidence>
<accession>A0A1C3E4I7</accession>
<dbReference type="RefSeq" id="WP_068853257.1">
    <property type="nucleotide sequence ID" value="NZ_LYDR01000158.1"/>
</dbReference>
<evidence type="ECO:0000256" key="1">
    <source>
        <dbReference type="SAM" id="Coils"/>
    </source>
</evidence>
<proteinExistence type="predicted"/>
<feature type="coiled-coil region" evidence="1">
    <location>
        <begin position="459"/>
        <end position="493"/>
    </location>
</feature>
<dbReference type="OrthoDB" id="9817887at2"/>
<name>A0A1C3E4I7_9PLAN</name>
<reference evidence="3 4" key="1">
    <citation type="submission" date="2016-05" db="EMBL/GenBank/DDBJ databases">
        <title>Genomic and physiological characterization of Planctopirus sp. isolated from fresh water lake.</title>
        <authorList>
            <person name="Subhash Y."/>
            <person name="Ramana C."/>
        </authorList>
    </citation>
    <scope>NUCLEOTIDE SEQUENCE [LARGE SCALE GENOMIC DNA]</scope>
    <source>
        <strain evidence="3 4">JC280</strain>
    </source>
</reference>
<dbReference type="AlphaFoldDB" id="A0A1C3E4I7"/>
<sequence>MAAVFSFGVRDEVGPGLAEMGQRIEQVGQTAHQTTQEQQELTRSVAQLAKQMEEAAPRQRSWAGAIADQAENLVLFRFGVNGSREALQAYNKITQETSGPERLARVTRSSELAIRAVGNASQSTARDLVQMTRTAEPLARLLENVEARLGRTSQAAGSFRRWAAGEGAELASRRLATQGGATLAGRAAGAVFTGARLATSTFAVGAAASVQAQRALFANTGIQQVGETQDFSRSTEAQKEAFAALERQAKKTGQTVAELMQEAGQTWDDFGAQTVPVFESNLDRMEASVAKLKSSVGRDLQGIGTALVEMADRAIPVRSAFVAIGKEIDASATRGANNWVQNMDLLDQLKNQILEVAADYDQILVGEGQSLDNYRERAKLLKEQEEMHARLDVQREKERGHFDRLRAAHEAVEMQVKAAQESRRIASLQTVEQIDAEIRRQRELAGQRATALQFDAQAQQAHTQLLMRLEQQKADAQARIIEQQQEAQRVYREDQARFEREREEEYNAHLQRVVDASKKRYDEEMAYRDQVYNEARQTAVEQLENQQNAALEMMRAEGASTKELAQQRIRLLEEERDRNLSFAKTREERLKAEHEFQRKLSRETTSYAVAAHREEVEAAKEAEEKKRQAMEETANRRRQLAGEGLQKAGIDGQRLLQNQDPRAVTKQLQTRAGVLAAQKFDRANRGTMAHGTAQEKARLNARRKKVIQAAQRDAFRQERMGKTDPQQRIAAQRDLAKSQIDAMKDTGQLAKEQIEVLEEQLNAAVQTQQTVEALQQRLDQLAETSNQLNRNAAAQRQRAQRGSIK</sequence>
<feature type="region of interest" description="Disordered" evidence="2">
    <location>
        <begin position="785"/>
        <end position="805"/>
    </location>
</feature>
<protein>
    <submittedName>
        <fullName evidence="3">Uncharacterized protein</fullName>
    </submittedName>
</protein>